<dbReference type="Proteomes" id="UP000073492">
    <property type="component" value="Unassembled WGS sequence"/>
</dbReference>
<reference evidence="2 3" key="1">
    <citation type="submission" date="2015-07" db="EMBL/GenBank/DDBJ databases">
        <title>Comparative genomics of the Sigatoka disease complex on banana suggests a link between parallel evolutionary changes in Pseudocercospora fijiensis and Pseudocercospora eumusae and increased virulence on the banana host.</title>
        <authorList>
            <person name="Chang T.-C."/>
            <person name="Salvucci A."/>
            <person name="Crous P.W."/>
            <person name="Stergiopoulos I."/>
        </authorList>
    </citation>
    <scope>NUCLEOTIDE SEQUENCE [LARGE SCALE GENOMIC DNA]</scope>
    <source>
        <strain evidence="2 3">CBS 116634</strain>
    </source>
</reference>
<accession>A0A139HCE6</accession>
<evidence type="ECO:0000256" key="1">
    <source>
        <dbReference type="SAM" id="MobiDB-lite"/>
    </source>
</evidence>
<name>A0A139HCE6_9PEZI</name>
<evidence type="ECO:0000313" key="3">
    <source>
        <dbReference type="Proteomes" id="UP000073492"/>
    </source>
</evidence>
<gene>
    <name evidence="2" type="ORF">AC579_921</name>
</gene>
<organism evidence="2 3">
    <name type="scientific">Pseudocercospora musae</name>
    <dbReference type="NCBI Taxonomy" id="113226"/>
    <lineage>
        <taxon>Eukaryota</taxon>
        <taxon>Fungi</taxon>
        <taxon>Dikarya</taxon>
        <taxon>Ascomycota</taxon>
        <taxon>Pezizomycotina</taxon>
        <taxon>Dothideomycetes</taxon>
        <taxon>Dothideomycetidae</taxon>
        <taxon>Mycosphaerellales</taxon>
        <taxon>Mycosphaerellaceae</taxon>
        <taxon>Pseudocercospora</taxon>
    </lineage>
</organism>
<protein>
    <submittedName>
        <fullName evidence="2">Uncharacterized protein</fullName>
    </submittedName>
</protein>
<dbReference type="AlphaFoldDB" id="A0A139HCE6"/>
<evidence type="ECO:0000313" key="2">
    <source>
        <dbReference type="EMBL" id="KXT00059.1"/>
    </source>
</evidence>
<feature type="region of interest" description="Disordered" evidence="1">
    <location>
        <begin position="1"/>
        <end position="20"/>
    </location>
</feature>
<feature type="compositionally biased region" description="Polar residues" evidence="1">
    <location>
        <begin position="1"/>
        <end position="13"/>
    </location>
</feature>
<comment type="caution">
    <text evidence="2">The sequence shown here is derived from an EMBL/GenBank/DDBJ whole genome shotgun (WGS) entry which is preliminary data.</text>
</comment>
<dbReference type="EMBL" id="LFZO01000692">
    <property type="protein sequence ID" value="KXT00059.1"/>
    <property type="molecule type" value="Genomic_DNA"/>
</dbReference>
<sequence>MPLQPSTDQQPANNHRHRTSKVTVMGCTVWAATLESFEQTIWFDQGTPRTPEARELDSEMAVMRGDVAVGLLRQMLLGDPPRANERICAASGKANGTSATQMKRQTALMS</sequence>
<keyword evidence="3" id="KW-1185">Reference proteome</keyword>
<proteinExistence type="predicted"/>